<keyword evidence="1" id="KW-0472">Membrane</keyword>
<name>A0A517ZU16_9PLAN</name>
<keyword evidence="1" id="KW-1133">Transmembrane helix</keyword>
<dbReference type="Pfam" id="PF04307">
    <property type="entry name" value="YdjM"/>
    <property type="match status" value="1"/>
</dbReference>
<evidence type="ECO:0000313" key="3">
    <source>
        <dbReference type="Proteomes" id="UP000319383"/>
    </source>
</evidence>
<dbReference type="InterPro" id="IPR007404">
    <property type="entry name" value="YdjM-like"/>
</dbReference>
<dbReference type="KEGG" id="sdyn:Mal52_44470"/>
<dbReference type="Proteomes" id="UP000319383">
    <property type="component" value="Chromosome"/>
</dbReference>
<feature type="transmembrane region" description="Helical" evidence="1">
    <location>
        <begin position="139"/>
        <end position="157"/>
    </location>
</feature>
<keyword evidence="1" id="KW-0812">Transmembrane</keyword>
<keyword evidence="3" id="KW-1185">Reference proteome</keyword>
<evidence type="ECO:0000313" key="2">
    <source>
        <dbReference type="EMBL" id="QDU45950.1"/>
    </source>
</evidence>
<gene>
    <name evidence="2" type="ORF">Mal52_44470</name>
</gene>
<dbReference type="RefSeq" id="WP_145378481.1">
    <property type="nucleotide sequence ID" value="NZ_CAXBED010000033.1"/>
</dbReference>
<protein>
    <recommendedName>
        <fullName evidence="4">Metal-dependent hydrolase</fullName>
    </recommendedName>
</protein>
<organism evidence="2 3">
    <name type="scientific">Symmachiella dynata</name>
    <dbReference type="NCBI Taxonomy" id="2527995"/>
    <lineage>
        <taxon>Bacteria</taxon>
        <taxon>Pseudomonadati</taxon>
        <taxon>Planctomycetota</taxon>
        <taxon>Planctomycetia</taxon>
        <taxon>Planctomycetales</taxon>
        <taxon>Planctomycetaceae</taxon>
        <taxon>Symmachiella</taxon>
    </lineage>
</organism>
<feature type="transmembrane region" description="Helical" evidence="1">
    <location>
        <begin position="88"/>
        <end position="108"/>
    </location>
</feature>
<dbReference type="AlphaFoldDB" id="A0A517ZU16"/>
<accession>A0A517ZU16</accession>
<proteinExistence type="predicted"/>
<dbReference type="EMBL" id="CP036276">
    <property type="protein sequence ID" value="QDU45950.1"/>
    <property type="molecule type" value="Genomic_DNA"/>
</dbReference>
<evidence type="ECO:0008006" key="4">
    <source>
        <dbReference type="Google" id="ProtNLM"/>
    </source>
</evidence>
<reference evidence="2 3" key="1">
    <citation type="submission" date="2019-02" db="EMBL/GenBank/DDBJ databases">
        <title>Deep-cultivation of Planctomycetes and their phenomic and genomic characterization uncovers novel biology.</title>
        <authorList>
            <person name="Wiegand S."/>
            <person name="Jogler M."/>
            <person name="Boedeker C."/>
            <person name="Pinto D."/>
            <person name="Vollmers J."/>
            <person name="Rivas-Marin E."/>
            <person name="Kohn T."/>
            <person name="Peeters S.H."/>
            <person name="Heuer A."/>
            <person name="Rast P."/>
            <person name="Oberbeckmann S."/>
            <person name="Bunk B."/>
            <person name="Jeske O."/>
            <person name="Meyerdierks A."/>
            <person name="Storesund J.E."/>
            <person name="Kallscheuer N."/>
            <person name="Luecker S."/>
            <person name="Lage O.M."/>
            <person name="Pohl T."/>
            <person name="Merkel B.J."/>
            <person name="Hornburger P."/>
            <person name="Mueller R.-W."/>
            <person name="Bruemmer F."/>
            <person name="Labrenz M."/>
            <person name="Spormann A.M."/>
            <person name="Op den Camp H."/>
            <person name="Overmann J."/>
            <person name="Amann R."/>
            <person name="Jetten M.S.M."/>
            <person name="Mascher T."/>
            <person name="Medema M.H."/>
            <person name="Devos D.P."/>
            <person name="Kaster A.-K."/>
            <person name="Ovreas L."/>
            <person name="Rohde M."/>
            <person name="Galperin M.Y."/>
            <person name="Jogler C."/>
        </authorList>
    </citation>
    <scope>NUCLEOTIDE SEQUENCE [LARGE SCALE GENOMIC DNA]</scope>
    <source>
        <strain evidence="2 3">Mal52</strain>
    </source>
</reference>
<dbReference type="OrthoDB" id="5295350at2"/>
<feature type="transmembrane region" description="Helical" evidence="1">
    <location>
        <begin position="114"/>
        <end position="132"/>
    </location>
</feature>
<evidence type="ECO:0000256" key="1">
    <source>
        <dbReference type="SAM" id="Phobius"/>
    </source>
</evidence>
<feature type="transmembrane region" description="Helical" evidence="1">
    <location>
        <begin position="187"/>
        <end position="205"/>
    </location>
</feature>
<sequence>MANFRGHVTTSGVLGVGYGVGATMLGGFTPMQGALAGCLTAVGGMLPDLDLENSTPSRELFALTAAVAPLVLMPRLMHWGGGYEGAMFLAVVIYLVVRYLGATIVGKLTVHRGMFHSIPALFIVAELVFLGYRSDQASTRFLMAGAVAVGFLSHLILDEIFSVQFTGIRFKLAKSAGSALKFMGSNVFANLFSYALLCALTYGVLIEGGWMRSPVADEGRGLFQQVQRAAESLRR</sequence>